<dbReference type="Proteomes" id="UP000462621">
    <property type="component" value="Unassembled WGS sequence"/>
</dbReference>
<dbReference type="SUPFAM" id="SSF55811">
    <property type="entry name" value="Nudix"/>
    <property type="match status" value="1"/>
</dbReference>
<dbReference type="Gene3D" id="3.90.79.10">
    <property type="entry name" value="Nucleoside Triphosphate Pyrophosphohydrolase"/>
    <property type="match status" value="1"/>
</dbReference>
<organism evidence="4 5">
    <name type="scientific">Vibrio eleionomae</name>
    <dbReference type="NCBI Taxonomy" id="2653505"/>
    <lineage>
        <taxon>Bacteria</taxon>
        <taxon>Pseudomonadati</taxon>
        <taxon>Pseudomonadota</taxon>
        <taxon>Gammaproteobacteria</taxon>
        <taxon>Vibrionales</taxon>
        <taxon>Vibrionaceae</taxon>
        <taxon>Vibrio</taxon>
    </lineage>
</organism>
<dbReference type="PROSITE" id="PS51462">
    <property type="entry name" value="NUDIX"/>
    <property type="match status" value="1"/>
</dbReference>
<evidence type="ECO:0000313" key="5">
    <source>
        <dbReference type="Proteomes" id="UP000462621"/>
    </source>
</evidence>
<evidence type="ECO:0000259" key="3">
    <source>
        <dbReference type="PROSITE" id="PS51462"/>
    </source>
</evidence>
<gene>
    <name evidence="4" type="ORF">F9817_21495</name>
</gene>
<keyword evidence="5" id="KW-1185">Reference proteome</keyword>
<sequence length="146" mass="16384">MDNFHYLARGVIVSEGKILVVKADGVDNAFLPGGHIEIGESAKVALMREIKEELGFDSTIKEFLGAVEHHWGDNQFEINLIFRLDVPEISSTLAVASQEEHLKFMWLEPQELISHKMQPSPVIELILNLDAESRAFWGSTIKGEVQ</sequence>
<keyword evidence="2" id="KW-0378">Hydrolase</keyword>
<comment type="caution">
    <text evidence="4">The sequence shown here is derived from an EMBL/GenBank/DDBJ whole genome shotgun (WGS) entry which is preliminary data.</text>
</comment>
<accession>A0A7X4LPL3</accession>
<feature type="domain" description="Nudix hydrolase" evidence="3">
    <location>
        <begin position="1"/>
        <end position="130"/>
    </location>
</feature>
<comment type="cofactor">
    <cofactor evidence="1">
        <name>Mg(2+)</name>
        <dbReference type="ChEBI" id="CHEBI:18420"/>
    </cofactor>
</comment>
<evidence type="ECO:0000256" key="1">
    <source>
        <dbReference type="ARBA" id="ARBA00001946"/>
    </source>
</evidence>
<reference evidence="4 5" key="1">
    <citation type="submission" date="2019-10" db="EMBL/GenBank/DDBJ databases">
        <title>Vibrio sp. nov. isolated from a shrimp pond.</title>
        <authorList>
            <person name="Gomez-Gil B."/>
            <person name="Enciso-Ibarra J."/>
            <person name="Enciso-Ibarra K."/>
            <person name="Bolan-Mejia C."/>
        </authorList>
    </citation>
    <scope>NUCLEOTIDE SEQUENCE [LARGE SCALE GENOMIC DNA]</scope>
    <source>
        <strain evidence="4 5">CAIM 722</strain>
    </source>
</reference>
<dbReference type="GO" id="GO:0016787">
    <property type="term" value="F:hydrolase activity"/>
    <property type="evidence" value="ECO:0007669"/>
    <property type="project" value="UniProtKB-KW"/>
</dbReference>
<dbReference type="AlphaFoldDB" id="A0A7X4LPL3"/>
<dbReference type="InterPro" id="IPR000086">
    <property type="entry name" value="NUDIX_hydrolase_dom"/>
</dbReference>
<dbReference type="RefSeq" id="WP_161158258.1">
    <property type="nucleotide sequence ID" value="NZ_WEKT01000070.1"/>
</dbReference>
<dbReference type="EMBL" id="WEKT01000070">
    <property type="protein sequence ID" value="MZI95762.1"/>
    <property type="molecule type" value="Genomic_DNA"/>
</dbReference>
<protein>
    <submittedName>
        <fullName evidence="4">NUDIX domain-containing protein</fullName>
    </submittedName>
</protein>
<evidence type="ECO:0000256" key="2">
    <source>
        <dbReference type="ARBA" id="ARBA00022801"/>
    </source>
</evidence>
<name>A0A7X4LPL3_9VIBR</name>
<evidence type="ECO:0000313" key="4">
    <source>
        <dbReference type="EMBL" id="MZI95762.1"/>
    </source>
</evidence>
<dbReference type="PANTHER" id="PTHR43046">
    <property type="entry name" value="GDP-MANNOSE MANNOSYL HYDROLASE"/>
    <property type="match status" value="1"/>
</dbReference>
<dbReference type="InterPro" id="IPR015797">
    <property type="entry name" value="NUDIX_hydrolase-like_dom_sf"/>
</dbReference>
<dbReference type="InterPro" id="IPR020084">
    <property type="entry name" value="NUDIX_hydrolase_CS"/>
</dbReference>
<dbReference type="PANTHER" id="PTHR43046:SF14">
    <property type="entry name" value="MUTT_NUDIX FAMILY PROTEIN"/>
    <property type="match status" value="1"/>
</dbReference>
<dbReference type="Pfam" id="PF00293">
    <property type="entry name" value="NUDIX"/>
    <property type="match status" value="1"/>
</dbReference>
<dbReference type="PROSITE" id="PS00893">
    <property type="entry name" value="NUDIX_BOX"/>
    <property type="match status" value="1"/>
</dbReference>
<proteinExistence type="predicted"/>